<evidence type="ECO:0000256" key="2">
    <source>
        <dbReference type="ARBA" id="ARBA00023002"/>
    </source>
</evidence>
<dbReference type="PANTHER" id="PTHR43353">
    <property type="entry name" value="SUCCINATE-SEMIALDEHYDE DEHYDROGENASE, MITOCHONDRIAL"/>
    <property type="match status" value="1"/>
</dbReference>
<dbReference type="PROSITE" id="PS00070">
    <property type="entry name" value="ALDEHYDE_DEHYDR_CYS"/>
    <property type="match status" value="1"/>
</dbReference>
<comment type="similarity">
    <text evidence="1 4">Belongs to the aldehyde dehydrogenase family.</text>
</comment>
<dbReference type="FunFam" id="3.40.309.10:FF:000009">
    <property type="entry name" value="Aldehyde dehydrogenase A"/>
    <property type="match status" value="1"/>
</dbReference>
<comment type="caution">
    <text evidence="6">The sequence shown here is derived from an EMBL/GenBank/DDBJ whole genome shotgun (WGS) entry which is preliminary data.</text>
</comment>
<dbReference type="InterPro" id="IPR016161">
    <property type="entry name" value="Ald_DH/histidinol_DH"/>
</dbReference>
<dbReference type="Gene3D" id="3.40.605.10">
    <property type="entry name" value="Aldehyde Dehydrogenase, Chain A, domain 1"/>
    <property type="match status" value="1"/>
</dbReference>
<feature type="domain" description="Aldehyde dehydrogenase" evidence="5">
    <location>
        <begin position="15"/>
        <end position="467"/>
    </location>
</feature>
<dbReference type="Proteomes" id="UP000321261">
    <property type="component" value="Unassembled WGS sequence"/>
</dbReference>
<dbReference type="OrthoDB" id="6882680at2"/>
<dbReference type="InterPro" id="IPR029510">
    <property type="entry name" value="Ald_DH_CS_GLU"/>
</dbReference>
<dbReference type="EMBL" id="VIWU01000001">
    <property type="protein sequence ID" value="TWF75204.1"/>
    <property type="molecule type" value="Genomic_DNA"/>
</dbReference>
<reference evidence="6 7" key="1">
    <citation type="submission" date="2019-06" db="EMBL/GenBank/DDBJ databases">
        <title>Sequencing the genomes of 1000 actinobacteria strains.</title>
        <authorList>
            <person name="Klenk H.-P."/>
        </authorList>
    </citation>
    <scope>NUCLEOTIDE SEQUENCE [LARGE SCALE GENOMIC DNA]</scope>
    <source>
        <strain evidence="6 7">DSM 45671</strain>
    </source>
</reference>
<dbReference type="Gene3D" id="3.40.309.10">
    <property type="entry name" value="Aldehyde Dehydrogenase, Chain A, domain 2"/>
    <property type="match status" value="1"/>
</dbReference>
<evidence type="ECO:0000256" key="3">
    <source>
        <dbReference type="PROSITE-ProRule" id="PRU10007"/>
    </source>
</evidence>
<dbReference type="PANTHER" id="PTHR43353:SF5">
    <property type="entry name" value="SUCCINATE-SEMIALDEHYDE DEHYDROGENASE, MITOCHONDRIAL"/>
    <property type="match status" value="1"/>
</dbReference>
<dbReference type="InterPro" id="IPR016163">
    <property type="entry name" value="Ald_DH_C"/>
</dbReference>
<sequence>MTAPHSVVDPRPAGEREFEVLDPATGTVISTVPDADAAAGRHAADTAAAAFPGWAATAPRRRSEVLAGTHRLMVERTEELARLISRESGKAQADARAEVAYAAEFFRWFAEEAVRPDGRFGTAPDGRSRTLVAAQPVGVAALVTPWNFPAAMVTRKVAPALAAGCTAVLKPAAETPLTALAIADILREAGAPAGALTVVPTTRPGDVVQALLEHDAVRKLSFTGSTAVGRLLLRQAANRVVNCSMELGGNAPFIVCADADLDAAVEGAVVAKLRNAGQACTAANRFLVHEAVADEFIAALAEAFAARTVGPPSDPGTDIGPLIDARAVRRIRALVDDAVGRGASLAHAPAAVPETGSFLAPLVVRDVPRDADLATTEIFGPIAPVLTWRDLDDVIASANATEYGLAGYVFSRDTARAVAIGRSLDCGMVGVNRGIVSDPAAPFGGMKQSGLGREGAQDGIRAFQETQFLSVA</sequence>
<protein>
    <submittedName>
        <fullName evidence="6">Succinate-semialdehyde dehydrogenase/glutarate-semialdehyde dehydrogenase</fullName>
    </submittedName>
</protein>
<evidence type="ECO:0000313" key="7">
    <source>
        <dbReference type="Proteomes" id="UP000321261"/>
    </source>
</evidence>
<gene>
    <name evidence="6" type="ORF">FHX44_111088</name>
</gene>
<evidence type="ECO:0000256" key="4">
    <source>
        <dbReference type="RuleBase" id="RU003345"/>
    </source>
</evidence>
<feature type="active site" evidence="3">
    <location>
        <position position="246"/>
    </location>
</feature>
<dbReference type="InterPro" id="IPR016162">
    <property type="entry name" value="Ald_DH_N"/>
</dbReference>
<dbReference type="PROSITE" id="PS00687">
    <property type="entry name" value="ALDEHYDE_DEHYDR_GLU"/>
    <property type="match status" value="1"/>
</dbReference>
<dbReference type="RefSeq" id="WP_147254446.1">
    <property type="nucleotide sequence ID" value="NZ_VIWU01000001.1"/>
</dbReference>
<keyword evidence="2 4" id="KW-0560">Oxidoreductase</keyword>
<dbReference type="InterPro" id="IPR050740">
    <property type="entry name" value="Aldehyde_DH_Superfamily"/>
</dbReference>
<evidence type="ECO:0000259" key="5">
    <source>
        <dbReference type="Pfam" id="PF00171"/>
    </source>
</evidence>
<dbReference type="GO" id="GO:0004777">
    <property type="term" value="F:succinate-semialdehyde dehydrogenase (NAD+) activity"/>
    <property type="evidence" value="ECO:0007669"/>
    <property type="project" value="TreeGrafter"/>
</dbReference>
<dbReference type="SUPFAM" id="SSF53720">
    <property type="entry name" value="ALDH-like"/>
    <property type="match status" value="1"/>
</dbReference>
<dbReference type="GO" id="GO:0009450">
    <property type="term" value="P:gamma-aminobutyric acid catabolic process"/>
    <property type="evidence" value="ECO:0007669"/>
    <property type="project" value="TreeGrafter"/>
</dbReference>
<dbReference type="FunFam" id="3.40.605.10:FF:000007">
    <property type="entry name" value="NAD/NADP-dependent betaine aldehyde dehydrogenase"/>
    <property type="match status" value="1"/>
</dbReference>
<dbReference type="Pfam" id="PF00171">
    <property type="entry name" value="Aldedh"/>
    <property type="match status" value="1"/>
</dbReference>
<keyword evidence="7" id="KW-1185">Reference proteome</keyword>
<organism evidence="6 7">
    <name type="scientific">Pseudonocardia hierapolitana</name>
    <dbReference type="NCBI Taxonomy" id="1128676"/>
    <lineage>
        <taxon>Bacteria</taxon>
        <taxon>Bacillati</taxon>
        <taxon>Actinomycetota</taxon>
        <taxon>Actinomycetes</taxon>
        <taxon>Pseudonocardiales</taxon>
        <taxon>Pseudonocardiaceae</taxon>
        <taxon>Pseudonocardia</taxon>
    </lineage>
</organism>
<dbReference type="InterPro" id="IPR016160">
    <property type="entry name" value="Ald_DH_CS_CYS"/>
</dbReference>
<evidence type="ECO:0000313" key="6">
    <source>
        <dbReference type="EMBL" id="TWF75204.1"/>
    </source>
</evidence>
<accession>A0A561SK41</accession>
<dbReference type="InterPro" id="IPR015590">
    <property type="entry name" value="Aldehyde_DH_dom"/>
</dbReference>
<evidence type="ECO:0000256" key="1">
    <source>
        <dbReference type="ARBA" id="ARBA00009986"/>
    </source>
</evidence>
<dbReference type="AlphaFoldDB" id="A0A561SK41"/>
<proteinExistence type="inferred from homology"/>
<dbReference type="CDD" id="cd07103">
    <property type="entry name" value="ALDH_F5_SSADH_GabD"/>
    <property type="match status" value="1"/>
</dbReference>
<name>A0A561SK41_9PSEU</name>